<proteinExistence type="predicted"/>
<comment type="caution">
    <text evidence="1">The sequence shown here is derived from an EMBL/GenBank/DDBJ whole genome shotgun (WGS) entry which is preliminary data.</text>
</comment>
<dbReference type="RefSeq" id="WP_381242051.1">
    <property type="nucleotide sequence ID" value="NZ_JBHSKH010000103.1"/>
</dbReference>
<dbReference type="Proteomes" id="UP001597058">
    <property type="component" value="Unassembled WGS sequence"/>
</dbReference>
<reference evidence="2" key="1">
    <citation type="journal article" date="2019" name="Int. J. Syst. Evol. Microbiol.">
        <title>The Global Catalogue of Microorganisms (GCM) 10K type strain sequencing project: providing services to taxonomists for standard genome sequencing and annotation.</title>
        <authorList>
            <consortium name="The Broad Institute Genomics Platform"/>
            <consortium name="The Broad Institute Genome Sequencing Center for Infectious Disease"/>
            <person name="Wu L."/>
            <person name="Ma J."/>
        </authorList>
    </citation>
    <scope>NUCLEOTIDE SEQUENCE [LARGE SCALE GENOMIC DNA]</scope>
    <source>
        <strain evidence="2">CGMCC 4.7020</strain>
    </source>
</reference>
<accession>A0ABW3XQM1</accession>
<evidence type="ECO:0000313" key="2">
    <source>
        <dbReference type="Proteomes" id="UP001597058"/>
    </source>
</evidence>
<dbReference type="EMBL" id="JBHTMM010000079">
    <property type="protein sequence ID" value="MFD1311448.1"/>
    <property type="molecule type" value="Genomic_DNA"/>
</dbReference>
<evidence type="ECO:0000313" key="1">
    <source>
        <dbReference type="EMBL" id="MFD1311448.1"/>
    </source>
</evidence>
<organism evidence="1 2">
    <name type="scientific">Streptomyces kaempferi</name>
    <dbReference type="NCBI Taxonomy" id="333725"/>
    <lineage>
        <taxon>Bacteria</taxon>
        <taxon>Bacillati</taxon>
        <taxon>Actinomycetota</taxon>
        <taxon>Actinomycetes</taxon>
        <taxon>Kitasatosporales</taxon>
        <taxon>Streptomycetaceae</taxon>
        <taxon>Streptomyces</taxon>
    </lineage>
</organism>
<sequence>MKRSMIPPAGAGAVTLALVGYAVGATRHGGGSERSATCEQANQEFTTRAGQYRKHQQLVSFDDDDVDVQSDLDATQVKILSVIVVRNPTCFDAGARAEAATLRQHPTEEEPDVAACDLTATAARSENCFLADER</sequence>
<evidence type="ECO:0008006" key="3">
    <source>
        <dbReference type="Google" id="ProtNLM"/>
    </source>
</evidence>
<keyword evidence="2" id="KW-1185">Reference proteome</keyword>
<name>A0ABW3XQM1_9ACTN</name>
<gene>
    <name evidence="1" type="ORF">ACFQ5X_37295</name>
</gene>
<protein>
    <recommendedName>
        <fullName evidence="3">Secreted protein</fullName>
    </recommendedName>
</protein>